<dbReference type="GO" id="GO:1904047">
    <property type="term" value="F:S-adenosyl-L-methionine binding"/>
    <property type="evidence" value="ECO:0007669"/>
    <property type="project" value="TreeGrafter"/>
</dbReference>
<dbReference type="EMBL" id="ARZA01000070">
    <property type="protein sequence ID" value="EOD01195.1"/>
    <property type="molecule type" value="Genomic_DNA"/>
</dbReference>
<keyword evidence="1" id="KW-0456">Lyase</keyword>
<name>R1CFV5_9FIRM</name>
<dbReference type="GO" id="GO:0051539">
    <property type="term" value="F:4 iron, 4 sulfur cluster binding"/>
    <property type="evidence" value="ECO:0007669"/>
    <property type="project" value="TreeGrafter"/>
</dbReference>
<dbReference type="AlphaFoldDB" id="R1CFV5"/>
<reference evidence="1 2" key="1">
    <citation type="journal article" date="2015" name="Geomicrobiol. J.">
        <title>Caldisalinibacter kiritimatiensis gen. nov., sp. nov., a moderately thermohalophilic thiosulfate-reducing bacterium from a hypersaline microbial mat.</title>
        <authorList>
            <person name="Ben Hania W."/>
            <person name="Joseph M."/>
            <person name="Fiebig A."/>
            <person name="Bunk B."/>
            <person name="Klenk H.-P."/>
            <person name="Fardeau M.-L."/>
            <person name="Spring S."/>
        </authorList>
    </citation>
    <scope>NUCLEOTIDE SEQUENCE [LARGE SCALE GENOMIC DNA]</scope>
    <source>
        <strain evidence="1 2">L21-TH-D2</strain>
    </source>
</reference>
<dbReference type="GO" id="GO:0003913">
    <property type="term" value="F:DNA photolyase activity"/>
    <property type="evidence" value="ECO:0007669"/>
    <property type="project" value="TreeGrafter"/>
</dbReference>
<dbReference type="Proteomes" id="UP000013378">
    <property type="component" value="Unassembled WGS sequence"/>
</dbReference>
<evidence type="ECO:0000313" key="1">
    <source>
        <dbReference type="EMBL" id="EOD01195.1"/>
    </source>
</evidence>
<dbReference type="Gene3D" id="3.80.30.30">
    <property type="match status" value="1"/>
</dbReference>
<dbReference type="GO" id="GO:0042601">
    <property type="term" value="C:endospore-forming forespore"/>
    <property type="evidence" value="ECO:0007669"/>
    <property type="project" value="TreeGrafter"/>
</dbReference>
<dbReference type="PANTHER" id="PTHR37822">
    <property type="entry name" value="SPORE PHOTOPRODUCT LYASE-RELATED"/>
    <property type="match status" value="1"/>
</dbReference>
<comment type="caution">
    <text evidence="1">The sequence shown here is derived from an EMBL/GenBank/DDBJ whole genome shotgun (WGS) entry which is preliminary data.</text>
</comment>
<protein>
    <submittedName>
        <fullName evidence="1">Spore photoproduct lyase</fullName>
    </submittedName>
</protein>
<dbReference type="Pfam" id="PF20903">
    <property type="entry name" value="SPL"/>
    <property type="match status" value="1"/>
</dbReference>
<dbReference type="InterPro" id="IPR049539">
    <property type="entry name" value="SPL"/>
</dbReference>
<dbReference type="SUPFAM" id="SSF102114">
    <property type="entry name" value="Radical SAM enzymes"/>
    <property type="match status" value="1"/>
</dbReference>
<dbReference type="PATRIC" id="fig|1304284.3.peg.723"/>
<accession>R1CFV5</accession>
<keyword evidence="2" id="KW-1185">Reference proteome</keyword>
<organism evidence="1 2">
    <name type="scientific">Caldisalinibacter kiritimatiensis</name>
    <dbReference type="NCBI Taxonomy" id="1304284"/>
    <lineage>
        <taxon>Bacteria</taxon>
        <taxon>Bacillati</taxon>
        <taxon>Bacillota</taxon>
        <taxon>Tissierellia</taxon>
        <taxon>Tissierellales</taxon>
        <taxon>Thermohalobacteraceae</taxon>
        <taxon>Caldisalinibacter</taxon>
    </lineage>
</organism>
<proteinExistence type="predicted"/>
<dbReference type="STRING" id="1304284.L21TH_0734"/>
<dbReference type="eggNOG" id="COG1533">
    <property type="taxonomic scope" value="Bacteria"/>
</dbReference>
<gene>
    <name evidence="1" type="ORF">L21TH_0734</name>
</gene>
<dbReference type="PANTHER" id="PTHR37822:SF2">
    <property type="entry name" value="SPORE PHOTOPRODUCT LYASE"/>
    <property type="match status" value="1"/>
</dbReference>
<evidence type="ECO:0000313" key="2">
    <source>
        <dbReference type="Proteomes" id="UP000013378"/>
    </source>
</evidence>
<dbReference type="InterPro" id="IPR058240">
    <property type="entry name" value="rSAM_sf"/>
</dbReference>
<dbReference type="Gene3D" id="3.40.50.12110">
    <property type="match status" value="1"/>
</dbReference>
<sequence>MSKFKDAIKIEIDHYKDVFSRGHQSFVLQKNSPKLILAVKEDNLVYKGAEVCEDFGNQHFYYTSSIMNCIYNCEYCYLQGMYSSANVVVFVNIEDIFNEIEKLLEKHPVYLSISYETDLLAFEGLTSYTSKWMEFASKHSDLKLELRTKSANFNAISHIKPLNNVILAWTISPDKVIVQYEKGTPSLDNRLKSVRSAMDKGWKVRLCFDPLLYIKEWRKHYSKCIDKTFDVVPVEQIHDISIGVFRVSKDYLKRIKKERTNSMLLAYPFECKNGVCSYTKEHTEQMINFVYNKVNKYVTKEKIYI</sequence>